<dbReference type="Proteomes" id="UP000823775">
    <property type="component" value="Unassembled WGS sequence"/>
</dbReference>
<organism evidence="2 3">
    <name type="scientific">Datura stramonium</name>
    <name type="common">Jimsonweed</name>
    <name type="synonym">Common thornapple</name>
    <dbReference type="NCBI Taxonomy" id="4076"/>
    <lineage>
        <taxon>Eukaryota</taxon>
        <taxon>Viridiplantae</taxon>
        <taxon>Streptophyta</taxon>
        <taxon>Embryophyta</taxon>
        <taxon>Tracheophyta</taxon>
        <taxon>Spermatophyta</taxon>
        <taxon>Magnoliopsida</taxon>
        <taxon>eudicotyledons</taxon>
        <taxon>Gunneridae</taxon>
        <taxon>Pentapetalae</taxon>
        <taxon>asterids</taxon>
        <taxon>lamiids</taxon>
        <taxon>Solanales</taxon>
        <taxon>Solanaceae</taxon>
        <taxon>Solanoideae</taxon>
        <taxon>Datureae</taxon>
        <taxon>Datura</taxon>
    </lineage>
</organism>
<evidence type="ECO:0000256" key="1">
    <source>
        <dbReference type="SAM" id="MobiDB-lite"/>
    </source>
</evidence>
<keyword evidence="3" id="KW-1185">Reference proteome</keyword>
<reference evidence="2 3" key="1">
    <citation type="journal article" date="2021" name="BMC Genomics">
        <title>Datura genome reveals duplications of psychoactive alkaloid biosynthetic genes and high mutation rate following tissue culture.</title>
        <authorList>
            <person name="Rajewski A."/>
            <person name="Carter-House D."/>
            <person name="Stajich J."/>
            <person name="Litt A."/>
        </authorList>
    </citation>
    <scope>NUCLEOTIDE SEQUENCE [LARGE SCALE GENOMIC DNA]</scope>
    <source>
        <strain evidence="2">AR-01</strain>
    </source>
</reference>
<evidence type="ECO:0000313" key="3">
    <source>
        <dbReference type="Proteomes" id="UP000823775"/>
    </source>
</evidence>
<feature type="non-terminal residue" evidence="2">
    <location>
        <position position="54"/>
    </location>
</feature>
<proteinExistence type="predicted"/>
<feature type="compositionally biased region" description="Polar residues" evidence="1">
    <location>
        <begin position="17"/>
        <end position="29"/>
    </location>
</feature>
<dbReference type="EMBL" id="JACEIK010004650">
    <property type="protein sequence ID" value="MCD9646037.1"/>
    <property type="molecule type" value="Genomic_DNA"/>
</dbReference>
<feature type="region of interest" description="Disordered" evidence="1">
    <location>
        <begin position="1"/>
        <end position="29"/>
    </location>
</feature>
<evidence type="ECO:0000313" key="2">
    <source>
        <dbReference type="EMBL" id="MCD9646037.1"/>
    </source>
</evidence>
<comment type="caution">
    <text evidence="2">The sequence shown here is derived from an EMBL/GenBank/DDBJ whole genome shotgun (WGS) entry which is preliminary data.</text>
</comment>
<gene>
    <name evidence="2" type="ORF">HAX54_035561</name>
</gene>
<protein>
    <submittedName>
        <fullName evidence="2">Uncharacterized protein</fullName>
    </submittedName>
</protein>
<accession>A0ABS8VGK1</accession>
<sequence length="54" mass="5735">MHGSNLQCPVHPPPFVNNKSSSASGRCSAAQRGNSNFFILPLFDSPKTAYGVVT</sequence>
<name>A0ABS8VGK1_DATST</name>